<dbReference type="KEGG" id="pmrn:116952737"/>
<keyword evidence="3" id="KW-0808">Transferase</keyword>
<dbReference type="SUPFAM" id="SSF56112">
    <property type="entry name" value="Protein kinase-like (PK-like)"/>
    <property type="match status" value="1"/>
</dbReference>
<evidence type="ECO:0000256" key="2">
    <source>
        <dbReference type="ARBA" id="ARBA00022527"/>
    </source>
</evidence>
<sequence length="767" mass="81418">MLSTVRQGVRWSLPGAFCPAAQHRAHGHPPEELRAGGRDVRPEEKMMVGAAAVEAGGGAGGGSTEAGSSSRRQGVKRHRHKHNLKHRYELEETLGRGTYGKVKRAVERATGRKVAIKFISKERIKNEKDMCQIRREIEIMSSLHHPHIVSIFEVFENKDKMVIVMELASHGELFDYLNAHRPLRETEARRLFRQIVSAVHHCHKSGVVHRDLKLENILLDESGNIKIADFGLSNLYAHDRYLSTFCGSPLYASPEIINGRPYRGPEVDSWALGVLLYAIVYGAMPFDGHQPGALVRQISAARYQQPTRPSEASELISRLLVASPEHRASSQAAAHHRWVNWGYRRCACGCLGPPGGPTQARGPPARAAEAAPRRAEPAPAAAAPAAAAPAASVPPASRRFNGALRQKLEMFNALISERKTLDFPKTLYKSRKQHDMTSHQHCGPHPTATTATGSATATTTAAATAGTSENPAGILKPSACCNKNSNNSGTAATTTTTTTTTGSRFSFIKKAGAAERVRALRQPPAAAAAGPERPMPHKSILKQSAQRESGYYSSPERWASLDALHGGDAAASPPPPPRPSSSPSDAGRGPPPPPSASVPDLPSAVSDADEGGRPCRPKGILKNGGRFSARPGATAPEGDVAGRRAPFARSSESVLLDGAAPTVPPGAPRSPEAPARGHGTAGSGCRRWAGRRSRRQPAAAAAMRGARSVGDLSERAEEEEAPGLAQSRCYGAAGVADSCLSALANLEDVTDEYKRAVGGPRGDAAVA</sequence>
<dbReference type="PANTHER" id="PTHR24346:SF93">
    <property type="entry name" value="NUAK FAMILY SNF1-LIKE KINASE 1"/>
    <property type="match status" value="1"/>
</dbReference>
<evidence type="ECO:0000256" key="3">
    <source>
        <dbReference type="ARBA" id="ARBA00022679"/>
    </source>
</evidence>
<name>A0AAJ7U201_PETMA</name>
<protein>
    <recommendedName>
        <fullName evidence="1">non-specific serine/threonine protein kinase</fullName>
        <ecNumber evidence="1">2.7.11.1</ecNumber>
    </recommendedName>
</protein>
<dbReference type="EC" id="2.7.11.1" evidence="1"/>
<dbReference type="FunFam" id="3.30.200.20:FF:000315">
    <property type="entry name" value="Calcium-dependent protein kinase 3"/>
    <property type="match status" value="1"/>
</dbReference>
<evidence type="ECO:0000256" key="6">
    <source>
        <dbReference type="ARBA" id="ARBA00022840"/>
    </source>
</evidence>
<evidence type="ECO:0000313" key="13">
    <source>
        <dbReference type="RefSeq" id="XP_032828237.1"/>
    </source>
</evidence>
<feature type="region of interest" description="Disordered" evidence="10">
    <location>
        <begin position="523"/>
        <end position="553"/>
    </location>
</feature>
<feature type="binding site" evidence="9">
    <location>
        <position position="117"/>
    </location>
    <ligand>
        <name>ATP</name>
        <dbReference type="ChEBI" id="CHEBI:30616"/>
    </ligand>
</feature>
<gene>
    <name evidence="13" type="primary">LOC116952737</name>
</gene>
<feature type="compositionally biased region" description="Low complexity" evidence="10">
    <location>
        <begin position="523"/>
        <end position="532"/>
    </location>
</feature>
<dbReference type="PROSITE" id="PS50011">
    <property type="entry name" value="PROTEIN_KINASE_DOM"/>
    <property type="match status" value="1"/>
</dbReference>
<dbReference type="GO" id="GO:0000226">
    <property type="term" value="P:microtubule cytoskeleton organization"/>
    <property type="evidence" value="ECO:0007669"/>
    <property type="project" value="TreeGrafter"/>
</dbReference>
<evidence type="ECO:0000313" key="12">
    <source>
        <dbReference type="Proteomes" id="UP001318040"/>
    </source>
</evidence>
<dbReference type="InterPro" id="IPR008271">
    <property type="entry name" value="Ser/Thr_kinase_AS"/>
</dbReference>
<keyword evidence="4 9" id="KW-0547">Nucleotide-binding</keyword>
<comment type="catalytic activity">
    <reaction evidence="7">
        <text>L-threonyl-[protein] + ATP = O-phospho-L-threonyl-[protein] + ADP + H(+)</text>
        <dbReference type="Rhea" id="RHEA:46608"/>
        <dbReference type="Rhea" id="RHEA-COMP:11060"/>
        <dbReference type="Rhea" id="RHEA-COMP:11605"/>
        <dbReference type="ChEBI" id="CHEBI:15378"/>
        <dbReference type="ChEBI" id="CHEBI:30013"/>
        <dbReference type="ChEBI" id="CHEBI:30616"/>
        <dbReference type="ChEBI" id="CHEBI:61977"/>
        <dbReference type="ChEBI" id="CHEBI:456216"/>
        <dbReference type="EC" id="2.7.11.1"/>
    </reaction>
</comment>
<dbReference type="PROSITE" id="PS00107">
    <property type="entry name" value="PROTEIN_KINASE_ATP"/>
    <property type="match status" value="1"/>
</dbReference>
<dbReference type="RefSeq" id="XP_032828237.1">
    <property type="nucleotide sequence ID" value="XM_032972346.1"/>
</dbReference>
<feature type="compositionally biased region" description="Low complexity" evidence="10">
    <location>
        <begin position="597"/>
        <end position="606"/>
    </location>
</feature>
<keyword evidence="2" id="KW-0723">Serine/threonine-protein kinase</keyword>
<feature type="region of interest" description="Disordered" evidence="10">
    <location>
        <begin position="565"/>
        <end position="724"/>
    </location>
</feature>
<feature type="domain" description="Protein kinase" evidence="11">
    <location>
        <begin position="88"/>
        <end position="339"/>
    </location>
</feature>
<dbReference type="GO" id="GO:0050321">
    <property type="term" value="F:tau-protein kinase activity"/>
    <property type="evidence" value="ECO:0007669"/>
    <property type="project" value="TreeGrafter"/>
</dbReference>
<evidence type="ECO:0000259" key="11">
    <source>
        <dbReference type="PROSITE" id="PS50011"/>
    </source>
</evidence>
<proteinExistence type="predicted"/>
<evidence type="ECO:0000256" key="4">
    <source>
        <dbReference type="ARBA" id="ARBA00022741"/>
    </source>
</evidence>
<dbReference type="GO" id="GO:0005737">
    <property type="term" value="C:cytoplasm"/>
    <property type="evidence" value="ECO:0007669"/>
    <property type="project" value="TreeGrafter"/>
</dbReference>
<dbReference type="PANTHER" id="PTHR24346">
    <property type="entry name" value="MAP/MICROTUBULE AFFINITY-REGULATING KINASE"/>
    <property type="match status" value="1"/>
</dbReference>
<dbReference type="Proteomes" id="UP001318040">
    <property type="component" value="Chromosome 48"/>
</dbReference>
<feature type="compositionally biased region" description="Low complexity" evidence="10">
    <location>
        <begin position="377"/>
        <end position="395"/>
    </location>
</feature>
<organism evidence="12 13">
    <name type="scientific">Petromyzon marinus</name>
    <name type="common">Sea lamprey</name>
    <dbReference type="NCBI Taxonomy" id="7757"/>
    <lineage>
        <taxon>Eukaryota</taxon>
        <taxon>Metazoa</taxon>
        <taxon>Chordata</taxon>
        <taxon>Craniata</taxon>
        <taxon>Vertebrata</taxon>
        <taxon>Cyclostomata</taxon>
        <taxon>Hyperoartia</taxon>
        <taxon>Petromyzontiformes</taxon>
        <taxon>Petromyzontidae</taxon>
        <taxon>Petromyzon</taxon>
    </lineage>
</organism>
<dbReference type="SMART" id="SM00220">
    <property type="entry name" value="S_TKc"/>
    <property type="match status" value="1"/>
</dbReference>
<feature type="region of interest" description="Disordered" evidence="10">
    <location>
        <begin position="431"/>
        <end position="472"/>
    </location>
</feature>
<dbReference type="PROSITE" id="PS00108">
    <property type="entry name" value="PROTEIN_KINASE_ST"/>
    <property type="match status" value="1"/>
</dbReference>
<dbReference type="FunFam" id="1.10.510.10:FF:000571">
    <property type="entry name" value="Maternal embryonic leucine zipper kinase"/>
    <property type="match status" value="1"/>
</dbReference>
<evidence type="ECO:0000256" key="10">
    <source>
        <dbReference type="SAM" id="MobiDB-lite"/>
    </source>
</evidence>
<evidence type="ECO:0000256" key="1">
    <source>
        <dbReference type="ARBA" id="ARBA00012513"/>
    </source>
</evidence>
<reference evidence="13" key="1">
    <citation type="submission" date="2025-08" db="UniProtKB">
        <authorList>
            <consortium name="RefSeq"/>
        </authorList>
    </citation>
    <scope>IDENTIFICATION</scope>
    <source>
        <tissue evidence="13">Sperm</tissue>
    </source>
</reference>
<evidence type="ECO:0000256" key="8">
    <source>
        <dbReference type="ARBA" id="ARBA00048679"/>
    </source>
</evidence>
<feature type="region of interest" description="Disordered" evidence="10">
    <location>
        <begin position="54"/>
        <end position="81"/>
    </location>
</feature>
<dbReference type="GO" id="GO:0035556">
    <property type="term" value="P:intracellular signal transduction"/>
    <property type="evidence" value="ECO:0007669"/>
    <property type="project" value="TreeGrafter"/>
</dbReference>
<keyword evidence="12" id="KW-1185">Reference proteome</keyword>
<dbReference type="InterPro" id="IPR000719">
    <property type="entry name" value="Prot_kinase_dom"/>
</dbReference>
<dbReference type="Gene3D" id="1.10.510.10">
    <property type="entry name" value="Transferase(Phosphotransferase) domain 1"/>
    <property type="match status" value="1"/>
</dbReference>
<dbReference type="GO" id="GO:0005524">
    <property type="term" value="F:ATP binding"/>
    <property type="evidence" value="ECO:0007669"/>
    <property type="project" value="UniProtKB-UniRule"/>
</dbReference>
<dbReference type="InterPro" id="IPR011009">
    <property type="entry name" value="Kinase-like_dom_sf"/>
</dbReference>
<dbReference type="AlphaFoldDB" id="A0AAJ7U201"/>
<evidence type="ECO:0000256" key="5">
    <source>
        <dbReference type="ARBA" id="ARBA00022777"/>
    </source>
</evidence>
<dbReference type="InterPro" id="IPR017441">
    <property type="entry name" value="Protein_kinase_ATP_BS"/>
</dbReference>
<feature type="compositionally biased region" description="Low complexity" evidence="10">
    <location>
        <begin position="360"/>
        <end position="370"/>
    </location>
</feature>
<keyword evidence="5" id="KW-0418">Kinase</keyword>
<keyword evidence="6 9" id="KW-0067">ATP-binding</keyword>
<feature type="compositionally biased region" description="Gly residues" evidence="10">
    <location>
        <begin position="55"/>
        <end position="64"/>
    </location>
</feature>
<feature type="compositionally biased region" description="Low complexity" evidence="10">
    <location>
        <begin position="696"/>
        <end position="707"/>
    </location>
</feature>
<accession>A0AAJ7U201</accession>
<feature type="region of interest" description="Disordered" evidence="10">
    <location>
        <begin position="356"/>
        <end position="395"/>
    </location>
</feature>
<feature type="compositionally biased region" description="Low complexity" evidence="10">
    <location>
        <begin position="447"/>
        <end position="468"/>
    </location>
</feature>
<dbReference type="Pfam" id="PF00069">
    <property type="entry name" value="Pkinase"/>
    <property type="match status" value="1"/>
</dbReference>
<evidence type="ECO:0000256" key="9">
    <source>
        <dbReference type="PROSITE-ProRule" id="PRU10141"/>
    </source>
</evidence>
<evidence type="ECO:0000256" key="7">
    <source>
        <dbReference type="ARBA" id="ARBA00047899"/>
    </source>
</evidence>
<comment type="catalytic activity">
    <reaction evidence="8">
        <text>L-seryl-[protein] + ATP = O-phospho-L-seryl-[protein] + ADP + H(+)</text>
        <dbReference type="Rhea" id="RHEA:17989"/>
        <dbReference type="Rhea" id="RHEA-COMP:9863"/>
        <dbReference type="Rhea" id="RHEA-COMP:11604"/>
        <dbReference type="ChEBI" id="CHEBI:15378"/>
        <dbReference type="ChEBI" id="CHEBI:29999"/>
        <dbReference type="ChEBI" id="CHEBI:30616"/>
        <dbReference type="ChEBI" id="CHEBI:83421"/>
        <dbReference type="ChEBI" id="CHEBI:456216"/>
        <dbReference type="EC" id="2.7.11.1"/>
    </reaction>
</comment>